<dbReference type="Gene3D" id="3.30.420.340">
    <property type="entry name" value="UvrC, RNAse H endonuclease domain"/>
    <property type="match status" value="1"/>
</dbReference>
<dbReference type="InterPro" id="IPR050066">
    <property type="entry name" value="UvrABC_protein_C"/>
</dbReference>
<proteinExistence type="predicted"/>
<dbReference type="InterPro" id="IPR038476">
    <property type="entry name" value="UvrC_RNase_H_dom_sf"/>
</dbReference>
<dbReference type="Pfam" id="PF08459">
    <property type="entry name" value="UvrC_RNaseH_dom"/>
    <property type="match status" value="1"/>
</dbReference>
<accession>A0ABQ9NE25</accession>
<dbReference type="PANTHER" id="PTHR30562:SF1">
    <property type="entry name" value="UVRABC SYSTEM PROTEIN C"/>
    <property type="match status" value="1"/>
</dbReference>
<dbReference type="InterPro" id="IPR001162">
    <property type="entry name" value="UvrC_RNase_H_dom"/>
</dbReference>
<feature type="domain" description="UvrC family homology region profile" evidence="1">
    <location>
        <begin position="4"/>
        <end position="53"/>
    </location>
</feature>
<comment type="caution">
    <text evidence="2">The sequence shown here is derived from an EMBL/GenBank/DDBJ whole genome shotgun (WGS) entry which is preliminary data.</text>
</comment>
<evidence type="ECO:0000313" key="2">
    <source>
        <dbReference type="EMBL" id="KAJ9627409.1"/>
    </source>
</evidence>
<keyword evidence="3" id="KW-1185">Reference proteome</keyword>
<reference evidence="2" key="1">
    <citation type="submission" date="2022-10" db="EMBL/GenBank/DDBJ databases">
        <title>Culturing micro-colonial fungi from biological soil crusts in the Mojave desert and describing Neophaeococcomyces mojavensis, and introducing the new genera and species Taxawa tesnikishii.</title>
        <authorList>
            <person name="Kurbessoian T."/>
            <person name="Stajich J.E."/>
        </authorList>
    </citation>
    <scope>NUCLEOTIDE SEQUENCE</scope>
    <source>
        <strain evidence="2">TK_1</strain>
    </source>
</reference>
<gene>
    <name evidence="2" type="ORF">H2201_009392</name>
</gene>
<sequence>MQPSLYRRYNIAGITPGDDYAAMRQVLTRRFAKVADGDAQMPGLVLIDGGKGQ</sequence>
<dbReference type="EMBL" id="JAPDRL010001394">
    <property type="protein sequence ID" value="KAJ9627409.1"/>
    <property type="molecule type" value="Genomic_DNA"/>
</dbReference>
<feature type="non-terminal residue" evidence="2">
    <location>
        <position position="53"/>
    </location>
</feature>
<evidence type="ECO:0000313" key="3">
    <source>
        <dbReference type="Proteomes" id="UP001172684"/>
    </source>
</evidence>
<dbReference type="PANTHER" id="PTHR30562">
    <property type="entry name" value="UVRC/OXIDOREDUCTASE"/>
    <property type="match status" value="1"/>
</dbReference>
<organism evidence="2 3">
    <name type="scientific">Coniosporium apollinis</name>
    <dbReference type="NCBI Taxonomy" id="61459"/>
    <lineage>
        <taxon>Eukaryota</taxon>
        <taxon>Fungi</taxon>
        <taxon>Dikarya</taxon>
        <taxon>Ascomycota</taxon>
        <taxon>Pezizomycotina</taxon>
        <taxon>Dothideomycetes</taxon>
        <taxon>Dothideomycetes incertae sedis</taxon>
        <taxon>Coniosporium</taxon>
    </lineage>
</organism>
<protein>
    <recommendedName>
        <fullName evidence="1">UvrC family homology region profile domain-containing protein</fullName>
    </recommendedName>
</protein>
<evidence type="ECO:0000259" key="1">
    <source>
        <dbReference type="PROSITE" id="PS50165"/>
    </source>
</evidence>
<name>A0ABQ9NE25_9PEZI</name>
<dbReference type="Proteomes" id="UP001172684">
    <property type="component" value="Unassembled WGS sequence"/>
</dbReference>
<dbReference type="PROSITE" id="PS50165">
    <property type="entry name" value="UVRC"/>
    <property type="match status" value="1"/>
</dbReference>